<dbReference type="RefSeq" id="WP_091945440.1">
    <property type="nucleotide sequence ID" value="NZ_FOEE01000010.1"/>
</dbReference>
<dbReference type="Proteomes" id="UP000198960">
    <property type="component" value="Unassembled WGS sequence"/>
</dbReference>
<organism evidence="2 3">
    <name type="scientific">Trujillonella endophytica</name>
    <dbReference type="NCBI Taxonomy" id="673521"/>
    <lineage>
        <taxon>Bacteria</taxon>
        <taxon>Bacillati</taxon>
        <taxon>Actinomycetota</taxon>
        <taxon>Actinomycetes</taxon>
        <taxon>Geodermatophilales</taxon>
        <taxon>Geodermatophilaceae</taxon>
        <taxon>Trujillonella</taxon>
    </lineage>
</organism>
<dbReference type="InterPro" id="IPR021517">
    <property type="entry name" value="DUF3180"/>
</dbReference>
<dbReference type="AlphaFoldDB" id="A0A1H8V0P8"/>
<accession>A0A1H8V0P8</accession>
<keyword evidence="1" id="KW-1133">Transmembrane helix</keyword>
<protein>
    <recommendedName>
        <fullName evidence="4">DUF3180 domain-containing protein</fullName>
    </recommendedName>
</protein>
<name>A0A1H8V0P8_9ACTN</name>
<keyword evidence="3" id="KW-1185">Reference proteome</keyword>
<dbReference type="EMBL" id="FOEE01000010">
    <property type="protein sequence ID" value="SEP08774.1"/>
    <property type="molecule type" value="Genomic_DNA"/>
</dbReference>
<keyword evidence="1" id="KW-0472">Membrane</keyword>
<evidence type="ECO:0008006" key="4">
    <source>
        <dbReference type="Google" id="ProtNLM"/>
    </source>
</evidence>
<feature type="transmembrane region" description="Helical" evidence="1">
    <location>
        <begin position="105"/>
        <end position="124"/>
    </location>
</feature>
<sequence length="180" mass="18749">MTPVRRRDLAVVAVGLALATWLVVRSVYGDLPPLRWWLPVPLALLAVTEGLAARTLGARLDAVREARRTARGGAPEAATAHRPGLVRPVEPLLVARVAVLAQASAYMGAVFVGVWTGVLLYVVPSLDRLDAAGDDTVTGVVGVLSSAALVVAALWLEHVCRVPPSRDDEGGAAAARGAGR</sequence>
<feature type="transmembrane region" description="Helical" evidence="1">
    <location>
        <begin position="136"/>
        <end position="156"/>
    </location>
</feature>
<evidence type="ECO:0000256" key="1">
    <source>
        <dbReference type="SAM" id="Phobius"/>
    </source>
</evidence>
<dbReference type="OrthoDB" id="3825558at2"/>
<dbReference type="Pfam" id="PF11377">
    <property type="entry name" value="DUF3180"/>
    <property type="match status" value="1"/>
</dbReference>
<keyword evidence="1" id="KW-0812">Transmembrane</keyword>
<reference evidence="3" key="1">
    <citation type="submission" date="2016-10" db="EMBL/GenBank/DDBJ databases">
        <authorList>
            <person name="Varghese N."/>
            <person name="Submissions S."/>
        </authorList>
    </citation>
    <scope>NUCLEOTIDE SEQUENCE [LARGE SCALE GENOMIC DNA]</scope>
    <source>
        <strain evidence="3">DSM 45413</strain>
    </source>
</reference>
<evidence type="ECO:0000313" key="2">
    <source>
        <dbReference type="EMBL" id="SEP08774.1"/>
    </source>
</evidence>
<dbReference type="STRING" id="673521.SAMN05660991_03173"/>
<gene>
    <name evidence="2" type="ORF">SAMN05660991_03173</name>
</gene>
<feature type="transmembrane region" description="Helical" evidence="1">
    <location>
        <begin position="36"/>
        <end position="57"/>
    </location>
</feature>
<evidence type="ECO:0000313" key="3">
    <source>
        <dbReference type="Proteomes" id="UP000198960"/>
    </source>
</evidence>
<proteinExistence type="predicted"/>